<gene>
    <name evidence="2" type="ORF">JANAI62_16580</name>
</gene>
<organism evidence="2 3">
    <name type="scientific">Jannaschia pagri</name>
    <dbReference type="NCBI Taxonomy" id="2829797"/>
    <lineage>
        <taxon>Bacteria</taxon>
        <taxon>Pseudomonadati</taxon>
        <taxon>Pseudomonadota</taxon>
        <taxon>Alphaproteobacteria</taxon>
        <taxon>Rhodobacterales</taxon>
        <taxon>Roseobacteraceae</taxon>
        <taxon>Jannaschia</taxon>
    </lineage>
</organism>
<keyword evidence="3" id="KW-1185">Reference proteome</keyword>
<proteinExistence type="predicted"/>
<reference evidence="2 3" key="1">
    <citation type="submission" date="2021-05" db="EMBL/GenBank/DDBJ databases">
        <title>Bacteria Genome sequencing.</title>
        <authorList>
            <person name="Takabe Y."/>
            <person name="Nakajima Y."/>
            <person name="Suzuki S."/>
            <person name="Shiozaki T."/>
        </authorList>
    </citation>
    <scope>NUCLEOTIDE SEQUENCE [LARGE SCALE GENOMIC DNA]</scope>
    <source>
        <strain evidence="2 3">AI_62</strain>
    </source>
</reference>
<dbReference type="Proteomes" id="UP000786693">
    <property type="component" value="Unassembled WGS sequence"/>
</dbReference>
<protein>
    <submittedName>
        <fullName evidence="2">Uncharacterized protein</fullName>
    </submittedName>
</protein>
<accession>A0ABQ4NKT8</accession>
<sequence length="97" mass="9896">MGEALGQGIDQHGVEAVDAVAMLRQNGGGAGCGVGHGMLRAGQKTKGDPGVTTGGSRSDHRRLRGRARLVNGDPLRLKAGVRIMVDLAVDGPGKLCI</sequence>
<dbReference type="EMBL" id="BPFH01000003">
    <property type="protein sequence ID" value="GIT95035.1"/>
    <property type="molecule type" value="Genomic_DNA"/>
</dbReference>
<evidence type="ECO:0000256" key="1">
    <source>
        <dbReference type="SAM" id="MobiDB-lite"/>
    </source>
</evidence>
<feature type="region of interest" description="Disordered" evidence="1">
    <location>
        <begin position="34"/>
        <end position="61"/>
    </location>
</feature>
<name>A0ABQ4NKT8_9RHOB</name>
<evidence type="ECO:0000313" key="2">
    <source>
        <dbReference type="EMBL" id="GIT95035.1"/>
    </source>
</evidence>
<comment type="caution">
    <text evidence="2">The sequence shown here is derived from an EMBL/GenBank/DDBJ whole genome shotgun (WGS) entry which is preliminary data.</text>
</comment>
<evidence type="ECO:0000313" key="3">
    <source>
        <dbReference type="Proteomes" id="UP000786693"/>
    </source>
</evidence>